<dbReference type="RefSeq" id="WP_342126212.1">
    <property type="nucleotide sequence ID" value="NZ_JBCAUS010000002.1"/>
</dbReference>
<dbReference type="SUPFAM" id="SSF69118">
    <property type="entry name" value="AhpD-like"/>
    <property type="match status" value="1"/>
</dbReference>
<dbReference type="Pfam" id="PF02627">
    <property type="entry name" value="CMD"/>
    <property type="match status" value="1"/>
</dbReference>
<evidence type="ECO:0000313" key="2">
    <source>
        <dbReference type="EMBL" id="MEL4304488.1"/>
    </source>
</evidence>
<proteinExistence type="predicted"/>
<dbReference type="InterPro" id="IPR029032">
    <property type="entry name" value="AhpD-like"/>
</dbReference>
<evidence type="ECO:0000259" key="1">
    <source>
        <dbReference type="Pfam" id="PF02627"/>
    </source>
</evidence>
<dbReference type="NCBIfam" id="TIGR00778">
    <property type="entry name" value="ahpD_dom"/>
    <property type="match status" value="1"/>
</dbReference>
<organism evidence="2 3">
    <name type="scientific">Methanococcoides cohabitans</name>
    <dbReference type="NCBI Taxonomy" id="3136559"/>
    <lineage>
        <taxon>Archaea</taxon>
        <taxon>Methanobacteriati</taxon>
        <taxon>Methanobacteriota</taxon>
        <taxon>Stenosarchaea group</taxon>
        <taxon>Methanomicrobia</taxon>
        <taxon>Methanosarcinales</taxon>
        <taxon>Methanosarcinaceae</taxon>
        <taxon>Methanococcoides</taxon>
    </lineage>
</organism>
<keyword evidence="3" id="KW-1185">Reference proteome</keyword>
<reference evidence="2 3" key="1">
    <citation type="submission" date="2024-04" db="EMBL/GenBank/DDBJ databases">
        <title>Methanococcoides sp. LMO-2.</title>
        <authorList>
            <person name="Liang L."/>
        </authorList>
    </citation>
    <scope>NUCLEOTIDE SEQUENCE [LARGE SCALE GENOMIC DNA]</scope>
    <source>
        <strain evidence="2 3">LMO-2</strain>
    </source>
</reference>
<dbReference type="EMBL" id="JBCAUS010000002">
    <property type="protein sequence ID" value="MEL4304488.1"/>
    <property type="molecule type" value="Genomic_DNA"/>
</dbReference>
<evidence type="ECO:0000313" key="3">
    <source>
        <dbReference type="Proteomes" id="UP001396646"/>
    </source>
</evidence>
<protein>
    <submittedName>
        <fullName evidence="2">Carboxymuconolactone decarboxylase family protein</fullName>
    </submittedName>
</protein>
<accession>A0ABU9KQ61</accession>
<name>A0ABU9KQ61_9EURY</name>
<dbReference type="InterPro" id="IPR003779">
    <property type="entry name" value="CMD-like"/>
</dbReference>
<sequence>MSSKNIEQNIGFSDLKDRLFADNNLEGKTKRLIALGSAVAINCDECVDNQKNLARKAGFTDDEINEDIAIAALIRFGSGLKHID</sequence>
<dbReference type="InterPro" id="IPR004675">
    <property type="entry name" value="AhpD_core"/>
</dbReference>
<gene>
    <name evidence="2" type="ORF">WOA13_01365</name>
</gene>
<feature type="domain" description="Carboxymuconolactone decarboxylase-like" evidence="1">
    <location>
        <begin position="12"/>
        <end position="79"/>
    </location>
</feature>
<comment type="caution">
    <text evidence="2">The sequence shown here is derived from an EMBL/GenBank/DDBJ whole genome shotgun (WGS) entry which is preliminary data.</text>
</comment>
<dbReference type="Proteomes" id="UP001396646">
    <property type="component" value="Unassembled WGS sequence"/>
</dbReference>
<dbReference type="Gene3D" id="1.20.1290.10">
    <property type="entry name" value="AhpD-like"/>
    <property type="match status" value="1"/>
</dbReference>